<keyword evidence="2" id="KW-1185">Reference proteome</keyword>
<dbReference type="AlphaFoldDB" id="A0A1N7IX24"/>
<name>A0A1N7IX24_9BACI</name>
<dbReference type="RefSeq" id="WP_076557389.1">
    <property type="nucleotide sequence ID" value="NZ_FTOC01000002.1"/>
</dbReference>
<evidence type="ECO:0000313" key="2">
    <source>
        <dbReference type="Proteomes" id="UP000187608"/>
    </source>
</evidence>
<organism evidence="1 2">
    <name type="scientific">Salimicrobium flavidum</name>
    <dbReference type="NCBI Taxonomy" id="570947"/>
    <lineage>
        <taxon>Bacteria</taxon>
        <taxon>Bacillati</taxon>
        <taxon>Bacillota</taxon>
        <taxon>Bacilli</taxon>
        <taxon>Bacillales</taxon>
        <taxon>Bacillaceae</taxon>
        <taxon>Salimicrobium</taxon>
    </lineage>
</organism>
<proteinExistence type="predicted"/>
<dbReference type="Proteomes" id="UP000187608">
    <property type="component" value="Unassembled WGS sequence"/>
</dbReference>
<evidence type="ECO:0000313" key="1">
    <source>
        <dbReference type="EMBL" id="SIS41541.1"/>
    </source>
</evidence>
<accession>A0A1N7IX24</accession>
<dbReference type="EMBL" id="FTOC01000002">
    <property type="protein sequence ID" value="SIS41541.1"/>
    <property type="molecule type" value="Genomic_DNA"/>
</dbReference>
<reference evidence="2" key="1">
    <citation type="submission" date="2017-01" db="EMBL/GenBank/DDBJ databases">
        <authorList>
            <person name="Varghese N."/>
            <person name="Submissions S."/>
        </authorList>
    </citation>
    <scope>NUCLEOTIDE SEQUENCE [LARGE SCALE GENOMIC DNA]</scope>
    <source>
        <strain evidence="2">DSM 23127</strain>
    </source>
</reference>
<gene>
    <name evidence="1" type="ORF">SAMN05421687_102379</name>
</gene>
<dbReference type="OrthoDB" id="2929860at2"/>
<sequence length="100" mass="11641">MQKSPVLEEWSHILVPSSHGEWKDKKRHYRLSYGLVSWRGADPEGQHIACFPMVQFGETEDYKEAIQKGEIVTTYPCHVLLEDRENVKAAEDILIKKMKE</sequence>
<protein>
    <submittedName>
        <fullName evidence="1">Uncharacterized protein</fullName>
    </submittedName>
</protein>